<reference evidence="2" key="1">
    <citation type="submission" date="2021-01" db="EMBL/GenBank/DDBJ databases">
        <title>Whole genome shotgun sequence of Rhizocola hellebori NBRC 109834.</title>
        <authorList>
            <person name="Komaki H."/>
            <person name="Tamura T."/>
        </authorList>
    </citation>
    <scope>NUCLEOTIDE SEQUENCE</scope>
    <source>
        <strain evidence="2">NBRC 109834</strain>
    </source>
</reference>
<dbReference type="InterPro" id="IPR015424">
    <property type="entry name" value="PyrdxlP-dep_Trfase"/>
</dbReference>
<comment type="caution">
    <text evidence="2">The sequence shown here is derived from an EMBL/GenBank/DDBJ whole genome shotgun (WGS) entry which is preliminary data.</text>
</comment>
<dbReference type="GO" id="GO:0008483">
    <property type="term" value="F:transaminase activity"/>
    <property type="evidence" value="ECO:0007669"/>
    <property type="project" value="UniProtKB-KW"/>
</dbReference>
<dbReference type="GO" id="GO:0030170">
    <property type="term" value="F:pyridoxal phosphate binding"/>
    <property type="evidence" value="ECO:0007669"/>
    <property type="project" value="TreeGrafter"/>
</dbReference>
<dbReference type="Gene3D" id="3.90.1150.10">
    <property type="entry name" value="Aspartate Aminotransferase, domain 1"/>
    <property type="match status" value="1"/>
</dbReference>
<evidence type="ECO:0000313" key="2">
    <source>
        <dbReference type="EMBL" id="GIH03462.1"/>
    </source>
</evidence>
<dbReference type="InterPro" id="IPR000653">
    <property type="entry name" value="DegT/StrS_aminotransferase"/>
</dbReference>
<evidence type="ECO:0000313" key="3">
    <source>
        <dbReference type="Proteomes" id="UP000612899"/>
    </source>
</evidence>
<dbReference type="PANTHER" id="PTHR30244">
    <property type="entry name" value="TRANSAMINASE"/>
    <property type="match status" value="1"/>
</dbReference>
<organism evidence="2 3">
    <name type="scientific">Rhizocola hellebori</name>
    <dbReference type="NCBI Taxonomy" id="1392758"/>
    <lineage>
        <taxon>Bacteria</taxon>
        <taxon>Bacillati</taxon>
        <taxon>Actinomycetota</taxon>
        <taxon>Actinomycetes</taxon>
        <taxon>Micromonosporales</taxon>
        <taxon>Micromonosporaceae</taxon>
        <taxon>Rhizocola</taxon>
    </lineage>
</organism>
<evidence type="ECO:0000256" key="1">
    <source>
        <dbReference type="RuleBase" id="RU004508"/>
    </source>
</evidence>
<dbReference type="Pfam" id="PF01041">
    <property type="entry name" value="DegT_DnrJ_EryC1"/>
    <property type="match status" value="1"/>
</dbReference>
<proteinExistence type="inferred from homology"/>
<accession>A0A8J3VEM7</accession>
<keyword evidence="1" id="KW-0663">Pyridoxal phosphate</keyword>
<dbReference type="Proteomes" id="UP000612899">
    <property type="component" value="Unassembled WGS sequence"/>
</dbReference>
<dbReference type="InterPro" id="IPR015422">
    <property type="entry name" value="PyrdxlP-dep_Trfase_small"/>
</dbReference>
<dbReference type="InterPro" id="IPR015421">
    <property type="entry name" value="PyrdxlP-dep_Trfase_major"/>
</dbReference>
<comment type="similarity">
    <text evidence="1">Belongs to the DegT/DnrJ/EryC1 family.</text>
</comment>
<dbReference type="AlphaFoldDB" id="A0A8J3VEM7"/>
<keyword evidence="2" id="KW-0032">Aminotransferase</keyword>
<dbReference type="Gene3D" id="3.40.640.10">
    <property type="entry name" value="Type I PLP-dependent aspartate aminotransferase-like (Major domain)"/>
    <property type="match status" value="1"/>
</dbReference>
<keyword evidence="2" id="KW-0808">Transferase</keyword>
<dbReference type="CDD" id="cd00616">
    <property type="entry name" value="AHBA_syn"/>
    <property type="match status" value="1"/>
</dbReference>
<protein>
    <submittedName>
        <fullName evidence="2">Aminotransferase DegT</fullName>
    </submittedName>
</protein>
<keyword evidence="3" id="KW-1185">Reference proteome</keyword>
<name>A0A8J3VEM7_9ACTN</name>
<dbReference type="EMBL" id="BONY01000007">
    <property type="protein sequence ID" value="GIH03462.1"/>
    <property type="molecule type" value="Genomic_DNA"/>
</dbReference>
<dbReference type="PANTHER" id="PTHR30244:SF30">
    <property type="entry name" value="BLR5990 PROTEIN"/>
    <property type="match status" value="1"/>
</dbReference>
<sequence>MLGEVLESGRWAISAPYAGARSFERRFSDAFCLFNACRFCVPTSSGTTSLMVALEACGVGAGDEVIIPGLTWVANASAVAAVNAKPVLADIHPETLCMDPESVRARIGPRTKAITVVHLYSAVADLDALASIARQHGLVLIEDCAQVHGARYRDRTVGTFGAMGTFSMQATKVLTSGEGGAVITNDADLARRAEHLRADGRCYGRDTPAVGTMELVETADVMGHNYSLSEFQSAVLLAQLQMLPQQNEIRARNAALLDRLLTNCGLTPQLTSPGTTSRTYYQYAALLPPDMVAQADLGTIAAALRAELGLSIAGGYSPLNTNRLYDPHTRRRFTELAGQDLSIQGHSLPVTEDIIGRLLTFHHAGLLGDETDMNDIAEAVIKVADNLAALAKTELRV</sequence>
<gene>
    <name evidence="2" type="ORF">Rhe02_15290</name>
</gene>
<dbReference type="GO" id="GO:0000271">
    <property type="term" value="P:polysaccharide biosynthetic process"/>
    <property type="evidence" value="ECO:0007669"/>
    <property type="project" value="TreeGrafter"/>
</dbReference>
<dbReference type="SUPFAM" id="SSF53383">
    <property type="entry name" value="PLP-dependent transferases"/>
    <property type="match status" value="1"/>
</dbReference>